<dbReference type="Proteomes" id="UP000298616">
    <property type="component" value="Chromosome"/>
</dbReference>
<dbReference type="EMBL" id="CP028923">
    <property type="protein sequence ID" value="QCK15347.1"/>
    <property type="molecule type" value="Genomic_DNA"/>
</dbReference>
<dbReference type="KEGG" id="fpf:DCC35_11615"/>
<dbReference type="RefSeq" id="WP_137090944.1">
    <property type="nucleotide sequence ID" value="NZ_CP028923.1"/>
</dbReference>
<accession>A0A4D7JL10</accession>
<proteinExistence type="predicted"/>
<organism evidence="1 2">
    <name type="scientific">Mangrovivirga cuniculi</name>
    <dbReference type="NCBI Taxonomy" id="2715131"/>
    <lineage>
        <taxon>Bacteria</taxon>
        <taxon>Pseudomonadati</taxon>
        <taxon>Bacteroidota</taxon>
        <taxon>Cytophagia</taxon>
        <taxon>Cytophagales</taxon>
        <taxon>Mangrovivirgaceae</taxon>
        <taxon>Mangrovivirga</taxon>
    </lineage>
</organism>
<keyword evidence="2" id="KW-1185">Reference proteome</keyword>
<reference evidence="1 2" key="1">
    <citation type="submission" date="2018-04" db="EMBL/GenBank/DDBJ databases">
        <title>Complete genome uncultured novel isolate.</title>
        <authorList>
            <person name="Merlino G."/>
        </authorList>
    </citation>
    <scope>NUCLEOTIDE SEQUENCE [LARGE SCALE GENOMIC DNA]</scope>
    <source>
        <strain evidence="2">R1DC9</strain>
    </source>
</reference>
<evidence type="ECO:0000313" key="2">
    <source>
        <dbReference type="Proteomes" id="UP000298616"/>
    </source>
</evidence>
<name>A0A4D7JL10_9BACT</name>
<protein>
    <submittedName>
        <fullName evidence="1">Uncharacterized protein</fullName>
    </submittedName>
</protein>
<gene>
    <name evidence="1" type="ORF">DCC35_11615</name>
</gene>
<evidence type="ECO:0000313" key="1">
    <source>
        <dbReference type="EMBL" id="QCK15347.1"/>
    </source>
</evidence>
<sequence>MINKRLHIEFKMSNAKILILAVAMLFVCDLSIYAQQYAYIPAANVTRSNSDEINQARADLQSLLYHREKYDLEFQMKEIKRIKNLGLKDDVVINLVKTLEELIEKERVFLPEENTKADNFVFIKNFNKEFSLVIDNIARAEDYDEANEIISEALDYFSSDKVTVLVDFASAGEDPVYERPQTIYEFLEYCKFVKQTNFTVSNLKLEENNKIDRLILRKIYD</sequence>
<dbReference type="AlphaFoldDB" id="A0A4D7JL10"/>